<accession>A0ABU8V7Y0</accession>
<evidence type="ECO:0000313" key="2">
    <source>
        <dbReference type="Proteomes" id="UP001365846"/>
    </source>
</evidence>
<keyword evidence="2" id="KW-1185">Reference proteome</keyword>
<dbReference type="EMBL" id="JBBKZU010000001">
    <property type="protein sequence ID" value="MEJ8809754.1"/>
    <property type="molecule type" value="Genomic_DNA"/>
</dbReference>
<gene>
    <name evidence="1" type="ORF">WKW77_01655</name>
</gene>
<reference evidence="1 2" key="1">
    <citation type="submission" date="2024-03" db="EMBL/GenBank/DDBJ databases">
        <title>Novel species of the genus Variovorax.</title>
        <authorList>
            <person name="Liu Q."/>
            <person name="Xin Y.-H."/>
        </authorList>
    </citation>
    <scope>NUCLEOTIDE SEQUENCE [LARGE SCALE GENOMIC DNA]</scope>
    <source>
        <strain evidence="1 2">KACC 18899</strain>
    </source>
</reference>
<sequence length="189" mass="20855">MTDRKSLEAAKKLVRAGAAGASPSADVFVPEIRSNIKWTPTTSSVTAFRPEAAVMLVWSYGVPLKDLDGLHSWLATHEVGMANLCSTLTSSNVAYLGTYLHIDTGAPRYQTMWGLIDEAAEQTYLLPALQGSQPFFAFVKTLRGYWCRDPNATDHRLGQARNYINLSSLPINSAFWDVTYQARNELAIP</sequence>
<organism evidence="1 2">
    <name type="scientific">Variovorax ureilyticus</name>
    <dbReference type="NCBI Taxonomy" id="1836198"/>
    <lineage>
        <taxon>Bacteria</taxon>
        <taxon>Pseudomonadati</taxon>
        <taxon>Pseudomonadota</taxon>
        <taxon>Betaproteobacteria</taxon>
        <taxon>Burkholderiales</taxon>
        <taxon>Comamonadaceae</taxon>
        <taxon>Variovorax</taxon>
    </lineage>
</organism>
<name>A0ABU8V7Y0_9BURK</name>
<proteinExistence type="predicted"/>
<protein>
    <submittedName>
        <fullName evidence="1">Uncharacterized protein</fullName>
    </submittedName>
</protein>
<dbReference type="RefSeq" id="WP_340355086.1">
    <property type="nucleotide sequence ID" value="NZ_JBBKZU010000001.1"/>
</dbReference>
<dbReference type="Proteomes" id="UP001365846">
    <property type="component" value="Unassembled WGS sequence"/>
</dbReference>
<evidence type="ECO:0000313" key="1">
    <source>
        <dbReference type="EMBL" id="MEJ8809754.1"/>
    </source>
</evidence>
<comment type="caution">
    <text evidence="1">The sequence shown here is derived from an EMBL/GenBank/DDBJ whole genome shotgun (WGS) entry which is preliminary data.</text>
</comment>